<sequence>MSGAPTGVEGAARGLAGWLSLAAAPTFAVMAVLTAVSGGGGMEMMCSPGAGSPLSGMVPMYLLMSAFHSPAWLRLAFGR</sequence>
<accession>A0A975IW90</accession>
<dbReference type="EMBL" id="CP073078">
    <property type="protein sequence ID" value="QUD88141.1"/>
    <property type="molecule type" value="Genomic_DNA"/>
</dbReference>
<proteinExistence type="predicted"/>
<keyword evidence="1" id="KW-1133">Transmembrane helix</keyword>
<dbReference type="KEGG" id="caul:KCG34_24450"/>
<protein>
    <submittedName>
        <fullName evidence="2">Uncharacterized protein</fullName>
    </submittedName>
</protein>
<reference evidence="2" key="1">
    <citation type="submission" date="2021-04" db="EMBL/GenBank/DDBJ databases">
        <title>The complete genome sequence of Caulobacter sp. S6.</title>
        <authorList>
            <person name="Tang Y."/>
            <person name="Ouyang W."/>
            <person name="Liu Q."/>
            <person name="Huang B."/>
            <person name="Guo Z."/>
            <person name="Lei P."/>
        </authorList>
    </citation>
    <scope>NUCLEOTIDE SEQUENCE</scope>
    <source>
        <strain evidence="2">S6</strain>
    </source>
</reference>
<keyword evidence="1" id="KW-0472">Membrane</keyword>
<evidence type="ECO:0000256" key="1">
    <source>
        <dbReference type="SAM" id="Phobius"/>
    </source>
</evidence>
<keyword evidence="3" id="KW-1185">Reference proteome</keyword>
<gene>
    <name evidence="2" type="ORF">KCG34_24450</name>
</gene>
<keyword evidence="1" id="KW-0812">Transmembrane</keyword>
<organism evidence="2 3">
    <name type="scientific">Phenylobacterium montanum</name>
    <dbReference type="NCBI Taxonomy" id="2823693"/>
    <lineage>
        <taxon>Bacteria</taxon>
        <taxon>Pseudomonadati</taxon>
        <taxon>Pseudomonadota</taxon>
        <taxon>Alphaproteobacteria</taxon>
        <taxon>Caulobacterales</taxon>
        <taxon>Caulobacteraceae</taxon>
        <taxon>Phenylobacterium</taxon>
    </lineage>
</organism>
<name>A0A975IW90_9CAUL</name>
<dbReference type="Proteomes" id="UP000676409">
    <property type="component" value="Chromosome"/>
</dbReference>
<dbReference type="RefSeq" id="WP_211938192.1">
    <property type="nucleotide sequence ID" value="NZ_CP073078.1"/>
</dbReference>
<evidence type="ECO:0000313" key="3">
    <source>
        <dbReference type="Proteomes" id="UP000676409"/>
    </source>
</evidence>
<feature type="transmembrane region" description="Helical" evidence="1">
    <location>
        <begin position="15"/>
        <end position="38"/>
    </location>
</feature>
<evidence type="ECO:0000313" key="2">
    <source>
        <dbReference type="EMBL" id="QUD88141.1"/>
    </source>
</evidence>
<dbReference type="AlphaFoldDB" id="A0A975IW90"/>